<reference evidence="1 2" key="1">
    <citation type="submission" date="2020-08" db="EMBL/GenBank/DDBJ databases">
        <title>Genomic Encyclopedia of Type Strains, Phase IV (KMG-IV): sequencing the most valuable type-strain genomes for metagenomic binning, comparative biology and taxonomic classification.</title>
        <authorList>
            <person name="Goeker M."/>
        </authorList>
    </citation>
    <scope>NUCLEOTIDE SEQUENCE [LARGE SCALE GENOMIC DNA]</scope>
    <source>
        <strain evidence="1 2">DSM 7465</strain>
    </source>
</reference>
<keyword evidence="2" id="KW-1185">Reference proteome</keyword>
<name>A0A840HSS7_9SPHN</name>
<proteinExistence type="predicted"/>
<sequence>MPCSGATLWCERGDCGSPGATQGENGLTGTYPTGPASGQRIALIPYRGVGDWVDADGEITIPELAARLLAKRGVKVHPASLSRLLIHQGFTVRKTLLASETDRADIARAWRVSRAHRQPWMKKTPGTARLSR</sequence>
<dbReference type="AlphaFoldDB" id="A0A840HSS7"/>
<evidence type="ECO:0008006" key="3">
    <source>
        <dbReference type="Google" id="ProtNLM"/>
    </source>
</evidence>
<evidence type="ECO:0000313" key="2">
    <source>
        <dbReference type="Proteomes" id="UP000575068"/>
    </source>
</evidence>
<comment type="caution">
    <text evidence="1">The sequence shown here is derived from an EMBL/GenBank/DDBJ whole genome shotgun (WGS) entry which is preliminary data.</text>
</comment>
<evidence type="ECO:0000313" key="1">
    <source>
        <dbReference type="EMBL" id="MBB4640618.1"/>
    </source>
</evidence>
<organism evidence="1 2">
    <name type="scientific">Rhizorhapis suberifaciens</name>
    <name type="common">corky root of lettuce</name>
    <dbReference type="NCBI Taxonomy" id="13656"/>
    <lineage>
        <taxon>Bacteria</taxon>
        <taxon>Pseudomonadati</taxon>
        <taxon>Pseudomonadota</taxon>
        <taxon>Alphaproteobacteria</taxon>
        <taxon>Sphingomonadales</taxon>
        <taxon>Sphingomonadaceae</taxon>
        <taxon>Rhizorhapis</taxon>
    </lineage>
</organism>
<accession>A0A840HSS7</accession>
<dbReference type="EMBL" id="JACHOV010000003">
    <property type="protein sequence ID" value="MBB4640618.1"/>
    <property type="molecule type" value="Genomic_DNA"/>
</dbReference>
<gene>
    <name evidence="1" type="ORF">HNQ99_000911</name>
</gene>
<dbReference type="Proteomes" id="UP000575068">
    <property type="component" value="Unassembled WGS sequence"/>
</dbReference>
<protein>
    <recommendedName>
        <fullName evidence="3">Winged helix-turn helix domain-containing protein</fullName>
    </recommendedName>
</protein>